<dbReference type="EMBL" id="CAJNOM010000101">
    <property type="protein sequence ID" value="CAF1048244.1"/>
    <property type="molecule type" value="Genomic_DNA"/>
</dbReference>
<name>A0A815KFC3_9BILA</name>
<organism evidence="6 8">
    <name type="scientific">Adineta steineri</name>
    <dbReference type="NCBI Taxonomy" id="433720"/>
    <lineage>
        <taxon>Eukaryota</taxon>
        <taxon>Metazoa</taxon>
        <taxon>Spiralia</taxon>
        <taxon>Gnathifera</taxon>
        <taxon>Rotifera</taxon>
        <taxon>Eurotatoria</taxon>
        <taxon>Bdelloidea</taxon>
        <taxon>Adinetida</taxon>
        <taxon>Adinetidae</taxon>
        <taxon>Adineta</taxon>
    </lineage>
</organism>
<evidence type="ECO:0000313" key="6">
    <source>
        <dbReference type="EMBL" id="CAF1392438.1"/>
    </source>
</evidence>
<dbReference type="Proteomes" id="UP000663832">
    <property type="component" value="Unassembled WGS sequence"/>
</dbReference>
<dbReference type="PRINTS" id="PR00195">
    <property type="entry name" value="DYNAMIN"/>
</dbReference>
<dbReference type="InterPro" id="IPR022812">
    <property type="entry name" value="Dynamin"/>
</dbReference>
<evidence type="ECO:0000313" key="8">
    <source>
        <dbReference type="Proteomes" id="UP000663877"/>
    </source>
</evidence>
<proteinExistence type="predicted"/>
<dbReference type="GO" id="GO:0008017">
    <property type="term" value="F:microtubule binding"/>
    <property type="evidence" value="ECO:0007669"/>
    <property type="project" value="TreeGrafter"/>
</dbReference>
<dbReference type="Gene3D" id="3.40.50.300">
    <property type="entry name" value="P-loop containing nucleotide triphosphate hydrolases"/>
    <property type="match status" value="2"/>
</dbReference>
<sequence>MSGRPKGQRRQISNGTSENYEANSSPSVSNYNPIAMINKEINGEDCRQLLMKVDTMREILRLEKISLPEIVVVGDQSVGKSSILEAISGIELPRAQNICTRCPLELRMKSAPPDSSDYATIRYERQIIAVSKIDKHDKGIAEKLQGIGSGSLCLPLGCVAVLNRKQEEIDAGVSFEEMRRREAEFFRTNPAFTDVPQEYLGSQELIKKLVLIQQDRIRCTLPLVIEKVKEKIHTMREELKQIPSVILTETDTRIAFNEILRNYRRAVEQRVQGDYEIKSEKTGEKFNQHAREKWDDRIAYHLKMIGKCTSEEIQKILSKFTSERQKPQVLQSIEENYGGGLPNFPSSNIIQQLYQPYHKQLEKPCKNLVLWVEEYMTACLAYILKTVLPAEATYTLPLSRELNNITKDIIQHSKEKCMESVHQMLEMEEKVFTVNPYYLAIFKKLKPNES</sequence>
<dbReference type="GO" id="GO:0005525">
    <property type="term" value="F:GTP binding"/>
    <property type="evidence" value="ECO:0007669"/>
    <property type="project" value="InterPro"/>
</dbReference>
<dbReference type="PANTHER" id="PTHR11566:SF173">
    <property type="entry name" value="DYNAMIN-RELATED PROTEIN 4C"/>
    <property type="match status" value="1"/>
</dbReference>
<evidence type="ECO:0000256" key="1">
    <source>
        <dbReference type="ARBA" id="ARBA00022741"/>
    </source>
</evidence>
<dbReference type="InterPro" id="IPR045063">
    <property type="entry name" value="Dynamin_N"/>
</dbReference>
<evidence type="ECO:0000256" key="2">
    <source>
        <dbReference type="ARBA" id="ARBA00023134"/>
    </source>
</evidence>
<dbReference type="InterPro" id="IPR027417">
    <property type="entry name" value="P-loop_NTPase"/>
</dbReference>
<reference evidence="6" key="1">
    <citation type="submission" date="2021-02" db="EMBL/GenBank/DDBJ databases">
        <authorList>
            <person name="Nowell W R."/>
        </authorList>
    </citation>
    <scope>NUCLEOTIDE SEQUENCE</scope>
</reference>
<evidence type="ECO:0000256" key="3">
    <source>
        <dbReference type="SAM" id="MobiDB-lite"/>
    </source>
</evidence>
<feature type="region of interest" description="Disordered" evidence="3">
    <location>
        <begin position="1"/>
        <end position="26"/>
    </location>
</feature>
<dbReference type="AlphaFoldDB" id="A0A815KFC3"/>
<comment type="caution">
    <text evidence="6">The sequence shown here is derived from an EMBL/GenBank/DDBJ whole genome shotgun (WGS) entry which is preliminary data.</text>
</comment>
<keyword evidence="7" id="KW-1185">Reference proteome</keyword>
<evidence type="ECO:0000313" key="7">
    <source>
        <dbReference type="Proteomes" id="UP000663832"/>
    </source>
</evidence>
<dbReference type="GO" id="GO:0005874">
    <property type="term" value="C:microtubule"/>
    <property type="evidence" value="ECO:0007669"/>
    <property type="project" value="TreeGrafter"/>
</dbReference>
<evidence type="ECO:0000313" key="5">
    <source>
        <dbReference type="EMBL" id="CAF1048244.1"/>
    </source>
</evidence>
<keyword evidence="2" id="KW-0342">GTP-binding</keyword>
<dbReference type="InterPro" id="IPR001401">
    <property type="entry name" value="Dynamin_GTPase"/>
</dbReference>
<dbReference type="PANTHER" id="PTHR11566">
    <property type="entry name" value="DYNAMIN"/>
    <property type="match status" value="1"/>
</dbReference>
<dbReference type="EMBL" id="CAJNOI010001197">
    <property type="protein sequence ID" value="CAF1392438.1"/>
    <property type="molecule type" value="Genomic_DNA"/>
</dbReference>
<gene>
    <name evidence="6" type="ORF">BJG266_LOCUS37193</name>
    <name evidence="5" type="ORF">QVE165_LOCUS17460</name>
</gene>
<dbReference type="InterPro" id="IPR000375">
    <property type="entry name" value="Dynamin_stalk"/>
</dbReference>
<protein>
    <recommendedName>
        <fullName evidence="4">Dynamin GTPase domain-containing protein</fullName>
    </recommendedName>
</protein>
<dbReference type="GO" id="GO:0016020">
    <property type="term" value="C:membrane"/>
    <property type="evidence" value="ECO:0007669"/>
    <property type="project" value="TreeGrafter"/>
</dbReference>
<feature type="domain" description="Dynamin GTPase" evidence="4">
    <location>
        <begin position="43"/>
        <end position="278"/>
    </location>
</feature>
<dbReference type="Pfam" id="PF01031">
    <property type="entry name" value="Dynamin_M"/>
    <property type="match status" value="1"/>
</dbReference>
<evidence type="ECO:0000259" key="4">
    <source>
        <dbReference type="SMART" id="SM00053"/>
    </source>
</evidence>
<dbReference type="Gene3D" id="1.20.120.1240">
    <property type="entry name" value="Dynamin, middle domain"/>
    <property type="match status" value="1"/>
</dbReference>
<dbReference type="OrthoDB" id="5061070at2759"/>
<dbReference type="Proteomes" id="UP000663877">
    <property type="component" value="Unassembled WGS sequence"/>
</dbReference>
<accession>A0A815KFC3</accession>
<dbReference type="SUPFAM" id="SSF52540">
    <property type="entry name" value="P-loop containing nucleoside triphosphate hydrolases"/>
    <property type="match status" value="1"/>
</dbReference>
<feature type="compositionally biased region" description="Polar residues" evidence="3">
    <location>
        <begin position="10"/>
        <end position="26"/>
    </location>
</feature>
<dbReference type="GO" id="GO:0005737">
    <property type="term" value="C:cytoplasm"/>
    <property type="evidence" value="ECO:0007669"/>
    <property type="project" value="TreeGrafter"/>
</dbReference>
<dbReference type="SMART" id="SM00053">
    <property type="entry name" value="DYNc"/>
    <property type="match status" value="1"/>
</dbReference>
<keyword evidence="1" id="KW-0547">Nucleotide-binding</keyword>
<dbReference type="GO" id="GO:0003924">
    <property type="term" value="F:GTPase activity"/>
    <property type="evidence" value="ECO:0007669"/>
    <property type="project" value="InterPro"/>
</dbReference>
<dbReference type="Pfam" id="PF00350">
    <property type="entry name" value="Dynamin_N"/>
    <property type="match status" value="1"/>
</dbReference>